<name>A0ABN9WJ87_9DINO</name>
<keyword evidence="3" id="KW-1185">Reference proteome</keyword>
<evidence type="ECO:0000313" key="3">
    <source>
        <dbReference type="Proteomes" id="UP001189429"/>
    </source>
</evidence>
<sequence length="126" mass="13698">EPLLWLSRRTGRGRATPSPAAPEPARGCGAGANMSVLTPRGSGQPENGESSVRERPRRQRELSLPELVEMTHVIGKLEATDDTIRVVDHCLLKIAAVENKLLDCLRKHEACVRSATPRASVEAQVL</sequence>
<dbReference type="Proteomes" id="UP001189429">
    <property type="component" value="Unassembled WGS sequence"/>
</dbReference>
<proteinExistence type="predicted"/>
<evidence type="ECO:0000313" key="2">
    <source>
        <dbReference type="EMBL" id="CAK0886578.1"/>
    </source>
</evidence>
<accession>A0ABN9WJ87</accession>
<evidence type="ECO:0000256" key="1">
    <source>
        <dbReference type="SAM" id="MobiDB-lite"/>
    </source>
</evidence>
<protein>
    <submittedName>
        <fullName evidence="2">Uncharacterized protein</fullName>
    </submittedName>
</protein>
<feature type="compositionally biased region" description="Basic and acidic residues" evidence="1">
    <location>
        <begin position="51"/>
        <end position="61"/>
    </location>
</feature>
<feature type="region of interest" description="Disordered" evidence="1">
    <location>
        <begin position="1"/>
        <end position="61"/>
    </location>
</feature>
<gene>
    <name evidence="2" type="ORF">PCOR1329_LOCUS67892</name>
</gene>
<organism evidence="2 3">
    <name type="scientific">Prorocentrum cordatum</name>
    <dbReference type="NCBI Taxonomy" id="2364126"/>
    <lineage>
        <taxon>Eukaryota</taxon>
        <taxon>Sar</taxon>
        <taxon>Alveolata</taxon>
        <taxon>Dinophyceae</taxon>
        <taxon>Prorocentrales</taxon>
        <taxon>Prorocentraceae</taxon>
        <taxon>Prorocentrum</taxon>
    </lineage>
</organism>
<feature type="non-terminal residue" evidence="2">
    <location>
        <position position="1"/>
    </location>
</feature>
<reference evidence="2" key="1">
    <citation type="submission" date="2023-10" db="EMBL/GenBank/DDBJ databases">
        <authorList>
            <person name="Chen Y."/>
            <person name="Shah S."/>
            <person name="Dougan E. K."/>
            <person name="Thang M."/>
            <person name="Chan C."/>
        </authorList>
    </citation>
    <scope>NUCLEOTIDE SEQUENCE [LARGE SCALE GENOMIC DNA]</scope>
</reference>
<comment type="caution">
    <text evidence="2">The sequence shown here is derived from an EMBL/GenBank/DDBJ whole genome shotgun (WGS) entry which is preliminary data.</text>
</comment>
<dbReference type="EMBL" id="CAUYUJ010018824">
    <property type="protein sequence ID" value="CAK0886578.1"/>
    <property type="molecule type" value="Genomic_DNA"/>
</dbReference>